<dbReference type="RefSeq" id="WP_220163358.1">
    <property type="nucleotide sequence ID" value="NZ_JAIBOA010000002.1"/>
</dbReference>
<evidence type="ECO:0000313" key="1">
    <source>
        <dbReference type="EMBL" id="MBW8481559.1"/>
    </source>
</evidence>
<evidence type="ECO:0000313" key="2">
    <source>
        <dbReference type="Proteomes" id="UP000774570"/>
    </source>
</evidence>
<sequence>MGREEGVIKSEVDAVLLILEQRGVQVFSGDRERMIACGDLDQVNAWARRALNATSTDDVLLPGEGDGTRT</sequence>
<reference evidence="1 2" key="1">
    <citation type="submission" date="2021-07" db="EMBL/GenBank/DDBJ databases">
        <title>Actinomadura sp. PM05-2 isolated from lichen.</title>
        <authorList>
            <person name="Somphong A."/>
            <person name="Phongsopitanun W."/>
            <person name="Tanasupawat S."/>
            <person name="Peongsungnone V."/>
        </authorList>
    </citation>
    <scope>NUCLEOTIDE SEQUENCE [LARGE SCALE GENOMIC DNA]</scope>
    <source>
        <strain evidence="1 2">PM05-2</strain>
    </source>
</reference>
<name>A0ABS7FMF9_9ACTN</name>
<dbReference type="Proteomes" id="UP000774570">
    <property type="component" value="Unassembled WGS sequence"/>
</dbReference>
<proteinExistence type="predicted"/>
<keyword evidence="2" id="KW-1185">Reference proteome</keyword>
<comment type="caution">
    <text evidence="1">The sequence shown here is derived from an EMBL/GenBank/DDBJ whole genome shotgun (WGS) entry which is preliminary data.</text>
</comment>
<protein>
    <submittedName>
        <fullName evidence="1">Uncharacterized protein</fullName>
    </submittedName>
</protein>
<gene>
    <name evidence="1" type="ORF">K1Y72_04185</name>
</gene>
<dbReference type="EMBL" id="JAIBOA010000002">
    <property type="protein sequence ID" value="MBW8481559.1"/>
    <property type="molecule type" value="Genomic_DNA"/>
</dbReference>
<accession>A0ABS7FMF9</accession>
<organism evidence="1 2">
    <name type="scientific">Actinomadura parmotrematis</name>
    <dbReference type="NCBI Taxonomy" id="2864039"/>
    <lineage>
        <taxon>Bacteria</taxon>
        <taxon>Bacillati</taxon>
        <taxon>Actinomycetota</taxon>
        <taxon>Actinomycetes</taxon>
        <taxon>Streptosporangiales</taxon>
        <taxon>Thermomonosporaceae</taxon>
        <taxon>Actinomadura</taxon>
    </lineage>
</organism>